<dbReference type="AlphaFoldDB" id="A0A418VPQ8"/>
<evidence type="ECO:0008006" key="3">
    <source>
        <dbReference type="Google" id="ProtNLM"/>
    </source>
</evidence>
<protein>
    <recommendedName>
        <fullName evidence="3">Phage tail collar domain-containing protein</fullName>
    </recommendedName>
</protein>
<keyword evidence="2" id="KW-1185">Reference proteome</keyword>
<dbReference type="EMBL" id="QYUL01000004">
    <property type="protein sequence ID" value="RJF78179.1"/>
    <property type="molecule type" value="Genomic_DNA"/>
</dbReference>
<dbReference type="Proteomes" id="UP000283458">
    <property type="component" value="Unassembled WGS sequence"/>
</dbReference>
<gene>
    <name evidence="1" type="ORF">D3877_23980</name>
</gene>
<dbReference type="OrthoDB" id="147470at2"/>
<evidence type="ECO:0000313" key="1">
    <source>
        <dbReference type="EMBL" id="RJF78179.1"/>
    </source>
</evidence>
<sequence>MAGSPLSLPNYFNGMELGRDDFVAERNYFDEARARANRDLHTWGIANGLAVAMTGDERLAVTVGSGLAIDPNGGEIVLSAALTVSVPSLGSLDANLFIRSDVAPTALSREAGTLGYKRIARRPVAFFRSTSAGVEPDAVFLARVTLNADGRIQRVDQESRRYCGFNLASLQLIDAQAGRVGATVAGREDGGLGVLADRVRFAGSVAMAGGLAVGALEPQAQLDLEGANAMLLSVRNLDGDRLLTVDQAGHAGIGMEPGSGSARLSVRGGVALDGDRAIRFDGGGLVGVGTDCCVLFDAAGPDGKPIALCASGTVAVLPGKSGMAALTVRGVAPRSDDHAPFDVWIGSDPILPDPAPVGATPALLTVVGPVQSLSGGFQFGSDAVQHTAAVSGAAIEIGTVVDWWPGPTGKELTLPAEFVVCEGQMIDDQDSPYKGKRAPDLLNHYVRGTTSHDRIGGVGGAETHTHTVGSLPAHSHAVPHDHASAATLTQSDTAPGQASGIGEQAGAAVGHHHAIDLGLRKWEGQTAQNTASSASFMTGPADNTPRSARLVKIIRIK</sequence>
<reference evidence="1 2" key="1">
    <citation type="submission" date="2018-09" db="EMBL/GenBank/DDBJ databases">
        <authorList>
            <person name="Zhu H."/>
        </authorList>
    </citation>
    <scope>NUCLEOTIDE SEQUENCE [LARGE SCALE GENOMIC DNA]</scope>
    <source>
        <strain evidence="1 2">K2W22B-5</strain>
    </source>
</reference>
<name>A0A418VPQ8_9PROT</name>
<dbReference type="RefSeq" id="WP_147395278.1">
    <property type="nucleotide sequence ID" value="NZ_QYUL01000004.1"/>
</dbReference>
<organism evidence="1 2">
    <name type="scientific">Azospirillum cavernae</name>
    <dbReference type="NCBI Taxonomy" id="2320860"/>
    <lineage>
        <taxon>Bacteria</taxon>
        <taxon>Pseudomonadati</taxon>
        <taxon>Pseudomonadota</taxon>
        <taxon>Alphaproteobacteria</taxon>
        <taxon>Rhodospirillales</taxon>
        <taxon>Azospirillaceae</taxon>
        <taxon>Azospirillum</taxon>
    </lineage>
</organism>
<accession>A0A418VPQ8</accession>
<evidence type="ECO:0000313" key="2">
    <source>
        <dbReference type="Proteomes" id="UP000283458"/>
    </source>
</evidence>
<proteinExistence type="predicted"/>
<comment type="caution">
    <text evidence="1">The sequence shown here is derived from an EMBL/GenBank/DDBJ whole genome shotgun (WGS) entry which is preliminary data.</text>
</comment>
<dbReference type="SUPFAM" id="SSF88874">
    <property type="entry name" value="Receptor-binding domain of short tail fibre protein gp12"/>
    <property type="match status" value="1"/>
</dbReference>